<evidence type="ECO:0000313" key="1">
    <source>
        <dbReference type="EMBL" id="GHD45864.1"/>
    </source>
</evidence>
<dbReference type="RefSeq" id="WP_229836591.1">
    <property type="nucleotide sequence ID" value="NZ_BMZS01000003.1"/>
</dbReference>
<dbReference type="AlphaFoldDB" id="A0A919CNK4"/>
<evidence type="ECO:0008006" key="3">
    <source>
        <dbReference type="Google" id="ProtNLM"/>
    </source>
</evidence>
<dbReference type="EMBL" id="BMZS01000003">
    <property type="protein sequence ID" value="GHD45864.1"/>
    <property type="molecule type" value="Genomic_DNA"/>
</dbReference>
<evidence type="ECO:0000313" key="2">
    <source>
        <dbReference type="Proteomes" id="UP000630353"/>
    </source>
</evidence>
<dbReference type="GO" id="GO:0005507">
    <property type="term" value="F:copper ion binding"/>
    <property type="evidence" value="ECO:0007669"/>
    <property type="project" value="InterPro"/>
</dbReference>
<dbReference type="GO" id="GO:0006878">
    <property type="term" value="P:intracellular copper ion homeostasis"/>
    <property type="evidence" value="ECO:0007669"/>
    <property type="project" value="InterPro"/>
</dbReference>
<organism evidence="1 2">
    <name type="scientific">Thalassobaculum fulvum</name>
    <dbReference type="NCBI Taxonomy" id="1633335"/>
    <lineage>
        <taxon>Bacteria</taxon>
        <taxon>Pseudomonadati</taxon>
        <taxon>Pseudomonadota</taxon>
        <taxon>Alphaproteobacteria</taxon>
        <taxon>Rhodospirillales</taxon>
        <taxon>Thalassobaculaceae</taxon>
        <taxon>Thalassobaculum</taxon>
    </lineage>
</organism>
<reference evidence="1" key="2">
    <citation type="submission" date="2020-09" db="EMBL/GenBank/DDBJ databases">
        <authorList>
            <person name="Sun Q."/>
            <person name="Kim S."/>
        </authorList>
    </citation>
    <scope>NUCLEOTIDE SEQUENCE</scope>
    <source>
        <strain evidence="1">KCTC 42651</strain>
    </source>
</reference>
<comment type="caution">
    <text evidence="1">The sequence shown here is derived from an EMBL/GenBank/DDBJ whole genome shotgun (WGS) entry which is preliminary data.</text>
</comment>
<dbReference type="InterPro" id="IPR007939">
    <property type="entry name" value="Cu-R_B_prcur"/>
</dbReference>
<accession>A0A919CNK4</accession>
<proteinExistence type="predicted"/>
<name>A0A919CNK4_9PROT</name>
<dbReference type="Pfam" id="PF05275">
    <property type="entry name" value="CopB"/>
    <property type="match status" value="1"/>
</dbReference>
<dbReference type="GO" id="GO:0009279">
    <property type="term" value="C:cell outer membrane"/>
    <property type="evidence" value="ECO:0007669"/>
    <property type="project" value="InterPro"/>
</dbReference>
<gene>
    <name evidence="1" type="ORF">GCM10017083_14410</name>
</gene>
<protein>
    <recommendedName>
        <fullName evidence="3">Copper resistance protein B</fullName>
    </recommendedName>
</protein>
<keyword evidence="2" id="KW-1185">Reference proteome</keyword>
<reference evidence="1" key="1">
    <citation type="journal article" date="2014" name="Int. J. Syst. Evol. Microbiol.">
        <title>Complete genome sequence of Corynebacterium casei LMG S-19264T (=DSM 44701T), isolated from a smear-ripened cheese.</title>
        <authorList>
            <consortium name="US DOE Joint Genome Institute (JGI-PGF)"/>
            <person name="Walter F."/>
            <person name="Albersmeier A."/>
            <person name="Kalinowski J."/>
            <person name="Ruckert C."/>
        </authorList>
    </citation>
    <scope>NUCLEOTIDE SEQUENCE</scope>
    <source>
        <strain evidence="1">KCTC 42651</strain>
    </source>
</reference>
<dbReference type="Proteomes" id="UP000630353">
    <property type="component" value="Unassembled WGS sequence"/>
</dbReference>
<sequence length="245" mass="26938">MQRSFGLAVAVAAVTVALNLPMLGLPARADVMDNAMFTSVRFDQLEYRAGEDTNLAAWDLEAWAGGDVWKLALESEGEYALRPDRFENLENQLVVRRMVSDFFDAKAGIRVDTPAGPDRVYGVLGFEGLAPQWFEVDGDLFLSEKGDLSARFVAEYDILITNRLILQPLGEINLAASDDREIGQGQGVTDVELGLRLRYEVVDRTVAPYVGVHWEKKLGESAGIARSEGEDTDAARVVAGVRLLF</sequence>